<evidence type="ECO:0000256" key="9">
    <source>
        <dbReference type="SAM" id="MobiDB-lite"/>
    </source>
</evidence>
<feature type="domain" description="Protein kinase" evidence="12">
    <location>
        <begin position="471"/>
        <end position="772"/>
    </location>
</feature>
<feature type="compositionally biased region" description="Polar residues" evidence="9">
    <location>
        <begin position="396"/>
        <end position="408"/>
    </location>
</feature>
<evidence type="ECO:0000313" key="14">
    <source>
        <dbReference type="RefSeq" id="XP_022979180.1"/>
    </source>
</evidence>
<feature type="region of interest" description="Disordered" evidence="9">
    <location>
        <begin position="325"/>
        <end position="344"/>
    </location>
</feature>
<keyword evidence="13" id="KW-1185">Reference proteome</keyword>
<dbReference type="FunFam" id="3.80.10.10:FF:000627">
    <property type="entry name" value="Probable leucine-rich repeat receptor-like protein kinase At2g33170"/>
    <property type="match status" value="1"/>
</dbReference>
<accession>A0A6J1ISI1</accession>
<keyword evidence="7 10" id="KW-1133">Transmembrane helix</keyword>
<dbReference type="Gene3D" id="3.80.10.10">
    <property type="entry name" value="Ribonuclease Inhibitor"/>
    <property type="match status" value="2"/>
</dbReference>
<comment type="subcellular location">
    <subcellularLocation>
        <location evidence="1">Membrane</location>
        <topology evidence="1">Single-pass membrane protein</topology>
    </subcellularLocation>
</comment>
<keyword evidence="6" id="KW-0677">Repeat</keyword>
<evidence type="ECO:0000256" key="2">
    <source>
        <dbReference type="ARBA" id="ARBA00022553"/>
    </source>
</evidence>
<dbReference type="GO" id="GO:0005524">
    <property type="term" value="F:ATP binding"/>
    <property type="evidence" value="ECO:0007669"/>
    <property type="project" value="InterPro"/>
</dbReference>
<evidence type="ECO:0000313" key="13">
    <source>
        <dbReference type="Proteomes" id="UP000504608"/>
    </source>
</evidence>
<dbReference type="InterPro" id="IPR011009">
    <property type="entry name" value="Kinase-like_dom_sf"/>
</dbReference>
<dbReference type="OrthoDB" id="346907at2759"/>
<evidence type="ECO:0000256" key="11">
    <source>
        <dbReference type="SAM" id="SignalP"/>
    </source>
</evidence>
<dbReference type="Pfam" id="PF00069">
    <property type="entry name" value="Pkinase"/>
    <property type="match status" value="1"/>
</dbReference>
<keyword evidence="8 10" id="KW-0472">Membrane</keyword>
<keyword evidence="2" id="KW-0597">Phosphoprotein</keyword>
<dbReference type="Pfam" id="PF00560">
    <property type="entry name" value="LRR_1"/>
    <property type="match status" value="3"/>
</dbReference>
<feature type="region of interest" description="Disordered" evidence="9">
    <location>
        <begin position="636"/>
        <end position="662"/>
    </location>
</feature>
<dbReference type="InterPro" id="IPR013210">
    <property type="entry name" value="LRR_N_plant-typ"/>
</dbReference>
<protein>
    <submittedName>
        <fullName evidence="14">Probable LRR receptor-like serine/threonine-protein kinase At4g37250</fullName>
    </submittedName>
</protein>
<evidence type="ECO:0000256" key="6">
    <source>
        <dbReference type="ARBA" id="ARBA00022737"/>
    </source>
</evidence>
<dbReference type="Proteomes" id="UP000504608">
    <property type="component" value="Unplaced"/>
</dbReference>
<feature type="compositionally biased region" description="Polar residues" evidence="9">
    <location>
        <begin position="327"/>
        <end position="338"/>
    </location>
</feature>
<dbReference type="Pfam" id="PF13855">
    <property type="entry name" value="LRR_8"/>
    <property type="match status" value="1"/>
</dbReference>
<evidence type="ECO:0000256" key="5">
    <source>
        <dbReference type="ARBA" id="ARBA00022729"/>
    </source>
</evidence>
<dbReference type="FunFam" id="3.80.10.10:FF:000722">
    <property type="entry name" value="Leucine-rich repeat receptor-like protein kinase"/>
    <property type="match status" value="1"/>
</dbReference>
<dbReference type="Gene3D" id="1.10.510.10">
    <property type="entry name" value="Transferase(Phosphotransferase) domain 1"/>
    <property type="match status" value="1"/>
</dbReference>
<dbReference type="PANTHER" id="PTHR48007:SF47">
    <property type="entry name" value="PROTEIN KINASE DOMAIN-CONTAINING PROTEIN"/>
    <property type="match status" value="1"/>
</dbReference>
<evidence type="ECO:0000256" key="8">
    <source>
        <dbReference type="ARBA" id="ARBA00023136"/>
    </source>
</evidence>
<dbReference type="GeneID" id="111478916"/>
<evidence type="ECO:0000256" key="4">
    <source>
        <dbReference type="ARBA" id="ARBA00022692"/>
    </source>
</evidence>
<dbReference type="KEGG" id="cmax:111478916"/>
<gene>
    <name evidence="14" type="primary">LOC111478916</name>
</gene>
<dbReference type="GO" id="GO:0016020">
    <property type="term" value="C:membrane"/>
    <property type="evidence" value="ECO:0007669"/>
    <property type="project" value="UniProtKB-SubCell"/>
</dbReference>
<dbReference type="Gene3D" id="3.30.200.20">
    <property type="entry name" value="Phosphorylase Kinase, domain 1"/>
    <property type="match status" value="1"/>
</dbReference>
<evidence type="ECO:0000259" key="12">
    <source>
        <dbReference type="PROSITE" id="PS50011"/>
    </source>
</evidence>
<keyword evidence="4 10" id="KW-0812">Transmembrane</keyword>
<dbReference type="SUPFAM" id="SSF52058">
    <property type="entry name" value="L domain-like"/>
    <property type="match status" value="1"/>
</dbReference>
<dbReference type="PROSITE" id="PS51450">
    <property type="entry name" value="LRR"/>
    <property type="match status" value="1"/>
</dbReference>
<feature type="chain" id="PRO_5026957428" evidence="11">
    <location>
        <begin position="29"/>
        <end position="780"/>
    </location>
</feature>
<dbReference type="RefSeq" id="XP_022979180.1">
    <property type="nucleotide sequence ID" value="XM_023123412.1"/>
</dbReference>
<dbReference type="InterPro" id="IPR046959">
    <property type="entry name" value="PRK1-6/SRF4-like"/>
</dbReference>
<dbReference type="InterPro" id="IPR032675">
    <property type="entry name" value="LRR_dom_sf"/>
</dbReference>
<dbReference type="AlphaFoldDB" id="A0A6J1ISI1"/>
<sequence length="780" mass="84293">MNSITTNLALFWSFAFFFHFLLRSPSLALNGDATLLISLKRSILGDPLNVLANWNFNDDTPCSWRGVTCTDLQTDGGGWTDFLRVTALSLPDSQLLGSIPDELGMIEHLRLLDLSGNFFNGSLPVSIFNASELQILSLSNNVISGELPVAIGGLRSLQVLNLSDNALAGKVPGNLTALRNLTVVSLRSNYFTGEIPGNFSSTEVLDLSSNLLNGSLPADFGGEKLRYLNFSYNKISSSIPLEFAKKIPANATMDLSFNNLTGVIPQSTALLNQKTEAFAGNEDLCGKPLKHLCSIPSSLTTPPNVSDSSSSSPAIAAIPKTIGAIPATQSLGGPNGTQTPPPRNTMKPITIAAIAVGDLAGVAILAVVILYVYHHQKQKNPNSKTPKSTEKKPPIGSQQTLQTNQKKPSSVLFCLPTKGEETSEATSSSDGEEQRDKPSTTHDGENRESKKNGVLVTVDVETELELETLLKASAYILGASGGSIVYKAVLEDGTAFAVRRIGDSGIESFKDFETQVRAIAKLRHQNLVKIRGFFWGEDEKLIIYDYVSNGCLASSIHRKPSSSSSSQSHLSFETRLKIARGIARGLTFIHDKKHVHGNLKPSNILLNADMEPLITDLGLDKLLISGSKIALTSASTRNFGSHRSTPNREQQESNVGSAISGGSPGVSLGSAYQAPESLRNLKPSPKWDVYSFGVILLEILSGRIVTEREASQWSGGDDEVRMKKMIDLVIREEVEGKEEAMMGIFRLGFRCVCFVPQKRPTMKEALQQLDRISSSISSSR</sequence>
<feature type="compositionally biased region" description="Polar residues" evidence="9">
    <location>
        <begin position="636"/>
        <end position="657"/>
    </location>
</feature>
<dbReference type="InterPro" id="IPR000719">
    <property type="entry name" value="Prot_kinase_dom"/>
</dbReference>
<organism evidence="13 14">
    <name type="scientific">Cucurbita maxima</name>
    <name type="common">Pumpkin</name>
    <name type="synonym">Winter squash</name>
    <dbReference type="NCBI Taxonomy" id="3661"/>
    <lineage>
        <taxon>Eukaryota</taxon>
        <taxon>Viridiplantae</taxon>
        <taxon>Streptophyta</taxon>
        <taxon>Embryophyta</taxon>
        <taxon>Tracheophyta</taxon>
        <taxon>Spermatophyta</taxon>
        <taxon>Magnoliopsida</taxon>
        <taxon>eudicotyledons</taxon>
        <taxon>Gunneridae</taxon>
        <taxon>Pentapetalae</taxon>
        <taxon>rosids</taxon>
        <taxon>fabids</taxon>
        <taxon>Cucurbitales</taxon>
        <taxon>Cucurbitaceae</taxon>
        <taxon>Cucurbiteae</taxon>
        <taxon>Cucurbita</taxon>
    </lineage>
</organism>
<feature type="region of interest" description="Disordered" evidence="9">
    <location>
        <begin position="377"/>
        <end position="454"/>
    </location>
</feature>
<dbReference type="GO" id="GO:0004672">
    <property type="term" value="F:protein kinase activity"/>
    <property type="evidence" value="ECO:0007669"/>
    <property type="project" value="InterPro"/>
</dbReference>
<dbReference type="InterPro" id="IPR001611">
    <property type="entry name" value="Leu-rich_rpt"/>
</dbReference>
<reference evidence="14" key="1">
    <citation type="submission" date="2025-08" db="UniProtKB">
        <authorList>
            <consortium name="RefSeq"/>
        </authorList>
    </citation>
    <scope>IDENTIFICATION</scope>
    <source>
        <tissue evidence="14">Young leaves</tissue>
    </source>
</reference>
<dbReference type="SUPFAM" id="SSF56112">
    <property type="entry name" value="Protein kinase-like (PK-like)"/>
    <property type="match status" value="1"/>
</dbReference>
<keyword evidence="3" id="KW-0433">Leucine-rich repeat</keyword>
<dbReference type="PANTHER" id="PTHR48007">
    <property type="entry name" value="LEUCINE-RICH REPEAT RECEPTOR-LIKE PROTEIN KINASE PXC1"/>
    <property type="match status" value="1"/>
</dbReference>
<name>A0A6J1ISI1_CUCMA</name>
<feature type="transmembrane region" description="Helical" evidence="10">
    <location>
        <begin position="349"/>
        <end position="373"/>
    </location>
</feature>
<keyword evidence="5 11" id="KW-0732">Signal</keyword>
<feature type="signal peptide" evidence="11">
    <location>
        <begin position="1"/>
        <end position="28"/>
    </location>
</feature>
<dbReference type="Pfam" id="PF08263">
    <property type="entry name" value="LRRNT_2"/>
    <property type="match status" value="1"/>
</dbReference>
<evidence type="ECO:0000256" key="1">
    <source>
        <dbReference type="ARBA" id="ARBA00004167"/>
    </source>
</evidence>
<evidence type="ECO:0000256" key="7">
    <source>
        <dbReference type="ARBA" id="ARBA00022989"/>
    </source>
</evidence>
<evidence type="ECO:0000256" key="3">
    <source>
        <dbReference type="ARBA" id="ARBA00022614"/>
    </source>
</evidence>
<evidence type="ECO:0000256" key="10">
    <source>
        <dbReference type="SAM" id="Phobius"/>
    </source>
</evidence>
<feature type="compositionally biased region" description="Basic and acidic residues" evidence="9">
    <location>
        <begin position="432"/>
        <end position="451"/>
    </location>
</feature>
<proteinExistence type="predicted"/>
<dbReference type="PROSITE" id="PS50011">
    <property type="entry name" value="PROTEIN_KINASE_DOM"/>
    <property type="match status" value="1"/>
</dbReference>